<keyword evidence="3" id="KW-0663">Pyridoxal phosphate</keyword>
<dbReference type="Proteomes" id="UP000025171">
    <property type="component" value="Unassembled WGS sequence"/>
</dbReference>
<dbReference type="STRING" id="1280950.HJO_14081"/>
<dbReference type="Gene3D" id="3.40.50.1100">
    <property type="match status" value="2"/>
</dbReference>
<dbReference type="GO" id="GO:0006567">
    <property type="term" value="P:L-threonine catabolic process"/>
    <property type="evidence" value="ECO:0007669"/>
    <property type="project" value="InterPro"/>
</dbReference>
<organism evidence="7 8">
    <name type="scientific">Hyphomonas johnsonii MHS-2</name>
    <dbReference type="NCBI Taxonomy" id="1280950"/>
    <lineage>
        <taxon>Bacteria</taxon>
        <taxon>Pseudomonadati</taxon>
        <taxon>Pseudomonadota</taxon>
        <taxon>Alphaproteobacteria</taxon>
        <taxon>Hyphomonadales</taxon>
        <taxon>Hyphomonadaceae</taxon>
        <taxon>Hyphomonas</taxon>
    </lineage>
</organism>
<evidence type="ECO:0000259" key="6">
    <source>
        <dbReference type="PROSITE" id="PS51671"/>
    </source>
</evidence>
<dbReference type="NCBIfam" id="NF005600">
    <property type="entry name" value="PRK07334.1"/>
    <property type="match status" value="1"/>
</dbReference>
<proteinExistence type="inferred from homology"/>
<dbReference type="NCBIfam" id="TIGR01127">
    <property type="entry name" value="ilvA_1Cterm"/>
    <property type="match status" value="1"/>
</dbReference>
<keyword evidence="8" id="KW-1185">Reference proteome</keyword>
<dbReference type="AlphaFoldDB" id="A0A059FHH6"/>
<feature type="domain" description="ACT" evidence="6">
    <location>
        <begin position="334"/>
        <end position="408"/>
    </location>
</feature>
<dbReference type="InterPro" id="IPR001926">
    <property type="entry name" value="TrpB-like_PALP"/>
</dbReference>
<dbReference type="InterPro" id="IPR044561">
    <property type="entry name" value="ACT_ThrD-II-like"/>
</dbReference>
<dbReference type="EMBL" id="ARYK01000007">
    <property type="protein sequence ID" value="KCZ90084.1"/>
    <property type="molecule type" value="Genomic_DNA"/>
</dbReference>
<accession>A0A059FHH6</accession>
<dbReference type="GO" id="GO:0004794">
    <property type="term" value="F:threonine deaminase activity"/>
    <property type="evidence" value="ECO:0007669"/>
    <property type="project" value="UniProtKB-EC"/>
</dbReference>
<dbReference type="InterPro" id="IPR002912">
    <property type="entry name" value="ACT_dom"/>
</dbReference>
<dbReference type="PANTHER" id="PTHR48078">
    <property type="entry name" value="THREONINE DEHYDRATASE, MITOCHONDRIAL-RELATED"/>
    <property type="match status" value="1"/>
</dbReference>
<dbReference type="PROSITE" id="PS51671">
    <property type="entry name" value="ACT"/>
    <property type="match status" value="1"/>
</dbReference>
<dbReference type="InterPro" id="IPR045865">
    <property type="entry name" value="ACT-like_dom_sf"/>
</dbReference>
<dbReference type="RefSeq" id="WP_156945678.1">
    <property type="nucleotide sequence ID" value="NZ_ARYK01000007.1"/>
</dbReference>
<dbReference type="GO" id="GO:0003941">
    <property type="term" value="F:L-serine ammonia-lyase activity"/>
    <property type="evidence" value="ECO:0007669"/>
    <property type="project" value="UniProtKB-EC"/>
</dbReference>
<dbReference type="InterPro" id="IPR005789">
    <property type="entry name" value="Thr_deHydtase_catblc"/>
</dbReference>
<dbReference type="GO" id="GO:0030170">
    <property type="term" value="F:pyridoxal phosphate binding"/>
    <property type="evidence" value="ECO:0007669"/>
    <property type="project" value="UniProtKB-ARBA"/>
</dbReference>
<evidence type="ECO:0000313" key="8">
    <source>
        <dbReference type="Proteomes" id="UP000025171"/>
    </source>
</evidence>
<dbReference type="OrthoDB" id="9811476at2"/>
<sequence>MPDTLTTTLPVTLSDIEAAARVLEGQIVHTPMMHSRTLSAITGAEVWVKFENLQFTAAFKERGALNRLSHLTDAQRKAGVIAASAGNHSQGVAYHARRLGIPATIVMPRTTPFSKVEQTRSHGATIVLDGLSFDEAKTKAYDICQREGLTFIHPFDDPHVIAGQGTVALEMLAEKPDFDTLVVPIGGGGLIAGMAVAAKGINPDISIVGVETSMYPAMLAELEGREVKVGGATIAEGIAVRDVGRLTLQITRELVDEVLLVEEEHLERAITLFVNVEKTVAEGAGAAGLAALLAHPEKFAGRKVGLVLCGGNIDTRLLASVLTRALVREKRLASIRIVGDDRPGLLALVSKVIGDNGANIMEVAHNRLALDVPAKGAEFDILIETRDAQHTQDVIDALTAEGYPPRAL</sequence>
<keyword evidence="4 7" id="KW-0456">Lyase</keyword>
<evidence type="ECO:0000313" key="7">
    <source>
        <dbReference type="EMBL" id="KCZ90084.1"/>
    </source>
</evidence>
<dbReference type="InterPro" id="IPR036052">
    <property type="entry name" value="TrpB-like_PALP_sf"/>
</dbReference>
<comment type="cofactor">
    <cofactor evidence="1">
        <name>pyridoxal 5'-phosphate</name>
        <dbReference type="ChEBI" id="CHEBI:597326"/>
    </cofactor>
</comment>
<dbReference type="FunFam" id="3.40.50.1100:FF:000007">
    <property type="entry name" value="L-threonine dehydratase catabolic TdcB"/>
    <property type="match status" value="1"/>
</dbReference>
<dbReference type="SUPFAM" id="SSF55021">
    <property type="entry name" value="ACT-like"/>
    <property type="match status" value="1"/>
</dbReference>
<evidence type="ECO:0000256" key="2">
    <source>
        <dbReference type="ARBA" id="ARBA00010869"/>
    </source>
</evidence>
<dbReference type="Pfam" id="PF13291">
    <property type="entry name" value="ACT_4"/>
    <property type="match status" value="1"/>
</dbReference>
<dbReference type="Gene3D" id="3.30.70.260">
    <property type="match status" value="1"/>
</dbReference>
<evidence type="ECO:0000256" key="4">
    <source>
        <dbReference type="ARBA" id="ARBA00023239"/>
    </source>
</evidence>
<evidence type="ECO:0000256" key="5">
    <source>
        <dbReference type="ARBA" id="ARBA00049406"/>
    </source>
</evidence>
<comment type="catalytic activity">
    <reaction evidence="5">
        <text>L-serine = pyruvate + NH4(+)</text>
        <dbReference type="Rhea" id="RHEA:19169"/>
        <dbReference type="ChEBI" id="CHEBI:15361"/>
        <dbReference type="ChEBI" id="CHEBI:28938"/>
        <dbReference type="ChEBI" id="CHEBI:33384"/>
        <dbReference type="EC" id="4.3.1.17"/>
    </reaction>
</comment>
<dbReference type="CDD" id="cd01562">
    <property type="entry name" value="Thr-dehyd"/>
    <property type="match status" value="1"/>
</dbReference>
<name>A0A059FHH6_9PROT</name>
<dbReference type="FunFam" id="3.40.50.1100:FF:000005">
    <property type="entry name" value="Threonine dehydratase catabolic"/>
    <property type="match status" value="1"/>
</dbReference>
<dbReference type="Pfam" id="PF00291">
    <property type="entry name" value="PALP"/>
    <property type="match status" value="1"/>
</dbReference>
<dbReference type="GO" id="GO:0009097">
    <property type="term" value="P:isoleucine biosynthetic process"/>
    <property type="evidence" value="ECO:0007669"/>
    <property type="project" value="TreeGrafter"/>
</dbReference>
<evidence type="ECO:0000256" key="3">
    <source>
        <dbReference type="ARBA" id="ARBA00022898"/>
    </source>
</evidence>
<dbReference type="eggNOG" id="COG1171">
    <property type="taxonomic scope" value="Bacteria"/>
</dbReference>
<comment type="similarity">
    <text evidence="2">Belongs to the serine/threonine dehydratase family.</text>
</comment>
<reference evidence="7 8" key="1">
    <citation type="journal article" date="2014" name="Antonie Van Leeuwenhoek">
        <title>Hyphomonas beringensis sp. nov. and Hyphomonas chukchiensis sp. nov., isolated from surface seawater of the Bering Sea and Chukchi Sea.</title>
        <authorList>
            <person name="Li C."/>
            <person name="Lai Q."/>
            <person name="Li G."/>
            <person name="Dong C."/>
            <person name="Wang J."/>
            <person name="Liao Y."/>
            <person name="Shao Z."/>
        </authorList>
    </citation>
    <scope>NUCLEOTIDE SEQUENCE [LARGE SCALE GENOMIC DNA]</scope>
    <source>
        <strain evidence="7 8">MHS-2</strain>
    </source>
</reference>
<dbReference type="InterPro" id="IPR050147">
    <property type="entry name" value="Ser/Thr_Dehydratase"/>
</dbReference>
<comment type="caution">
    <text evidence="7">The sequence shown here is derived from an EMBL/GenBank/DDBJ whole genome shotgun (WGS) entry which is preliminary data.</text>
</comment>
<dbReference type="EC" id="4.3.1.19" evidence="7"/>
<dbReference type="SUPFAM" id="SSF53686">
    <property type="entry name" value="Tryptophan synthase beta subunit-like PLP-dependent enzymes"/>
    <property type="match status" value="1"/>
</dbReference>
<dbReference type="GO" id="GO:0006565">
    <property type="term" value="P:L-serine catabolic process"/>
    <property type="evidence" value="ECO:0007669"/>
    <property type="project" value="TreeGrafter"/>
</dbReference>
<dbReference type="CDD" id="cd04886">
    <property type="entry name" value="ACT_ThrD-II-like"/>
    <property type="match status" value="1"/>
</dbReference>
<protein>
    <submittedName>
        <fullName evidence="7">Threonine dehydratase</fullName>
        <ecNumber evidence="7">4.3.1.19</ecNumber>
    </submittedName>
</protein>
<gene>
    <name evidence="7" type="ORF">HJO_14081</name>
</gene>
<dbReference type="PATRIC" id="fig|1280950.3.peg.2830"/>
<dbReference type="PANTHER" id="PTHR48078:SF6">
    <property type="entry name" value="L-THREONINE DEHYDRATASE CATABOLIC TDCB"/>
    <property type="match status" value="1"/>
</dbReference>
<evidence type="ECO:0000256" key="1">
    <source>
        <dbReference type="ARBA" id="ARBA00001933"/>
    </source>
</evidence>